<feature type="transmembrane region" description="Helical" evidence="1">
    <location>
        <begin position="21"/>
        <end position="43"/>
    </location>
</feature>
<dbReference type="Proteomes" id="UP001339911">
    <property type="component" value="Unassembled WGS sequence"/>
</dbReference>
<organism evidence="2 3">
    <name type="scientific">Plantactinospora veratri</name>
    <dbReference type="NCBI Taxonomy" id="1436122"/>
    <lineage>
        <taxon>Bacteria</taxon>
        <taxon>Bacillati</taxon>
        <taxon>Actinomycetota</taxon>
        <taxon>Actinomycetes</taxon>
        <taxon>Micromonosporales</taxon>
        <taxon>Micromonosporaceae</taxon>
        <taxon>Plantactinospora</taxon>
    </lineage>
</organism>
<keyword evidence="1" id="KW-0812">Transmembrane</keyword>
<accession>A0ABU7S9T5</accession>
<keyword evidence="3" id="KW-1185">Reference proteome</keyword>
<comment type="caution">
    <text evidence="2">The sequence shown here is derived from an EMBL/GenBank/DDBJ whole genome shotgun (WGS) entry which is preliminary data.</text>
</comment>
<dbReference type="EMBL" id="JAZGQL010000005">
    <property type="protein sequence ID" value="MEE6306699.1"/>
    <property type="molecule type" value="Genomic_DNA"/>
</dbReference>
<keyword evidence="1" id="KW-1133">Transmembrane helix</keyword>
<evidence type="ECO:0000313" key="3">
    <source>
        <dbReference type="Proteomes" id="UP001339911"/>
    </source>
</evidence>
<dbReference type="RefSeq" id="WP_331207035.1">
    <property type="nucleotide sequence ID" value="NZ_JAZGQL010000005.1"/>
</dbReference>
<proteinExistence type="predicted"/>
<reference evidence="2 3" key="1">
    <citation type="submission" date="2024-01" db="EMBL/GenBank/DDBJ databases">
        <title>Genome insights into Plantactinospora veratri sp. nov.</title>
        <authorList>
            <person name="Wang L."/>
        </authorList>
    </citation>
    <scope>NUCLEOTIDE SEQUENCE [LARGE SCALE GENOMIC DNA]</scope>
    <source>
        <strain evidence="2 3">NEAU-FHS4</strain>
    </source>
</reference>
<evidence type="ECO:0000256" key="1">
    <source>
        <dbReference type="SAM" id="Phobius"/>
    </source>
</evidence>
<name>A0ABU7S9T5_9ACTN</name>
<keyword evidence="1" id="KW-0472">Membrane</keyword>
<evidence type="ECO:0000313" key="2">
    <source>
        <dbReference type="EMBL" id="MEE6306699.1"/>
    </source>
</evidence>
<protein>
    <submittedName>
        <fullName evidence="2">Uncharacterized protein</fullName>
    </submittedName>
</protein>
<sequence>MRTGNTNQTIGAAGRSRREMIRAVGLAALVGATGPLAGCGLFGGEPDPPPEPDPLAPLISGALDLAARHEAAIAAFPELADRLRPVAEAHRAHAAELSRVTGTALPTATATAPPPGAGAGVMSETLRQLREAEQQGRDAAAKACLEAPANRAALVGSVTAARATHLEVLR</sequence>
<gene>
    <name evidence="2" type="ORF">V1634_07660</name>
</gene>